<dbReference type="InterPro" id="IPR007817">
    <property type="entry name" value="Isocyanide_synthase_DIT1"/>
</dbReference>
<dbReference type="RefSeq" id="WP_082642405.1">
    <property type="nucleotide sequence ID" value="NZ_CAAAIY010000016.1"/>
</dbReference>
<keyword evidence="2" id="KW-1185">Reference proteome</keyword>
<dbReference type="Proteomes" id="UP000054695">
    <property type="component" value="Unassembled WGS sequence"/>
</dbReference>
<dbReference type="EMBL" id="LNXU01000009">
    <property type="protein sequence ID" value="KTC75558.1"/>
    <property type="molecule type" value="Genomic_DNA"/>
</dbReference>
<dbReference type="PANTHER" id="PTHR37285:SF5">
    <property type="entry name" value="SPORE WALL MATURATION PROTEIN DIT1"/>
    <property type="match status" value="1"/>
</dbReference>
<reference evidence="1 2" key="1">
    <citation type="submission" date="2015-11" db="EMBL/GenBank/DDBJ databases">
        <title>Genomic analysis of 38 Legionella species identifies large and diverse effector repertoires.</title>
        <authorList>
            <person name="Burstein D."/>
            <person name="Amaro F."/>
            <person name="Zusman T."/>
            <person name="Lifshitz Z."/>
            <person name="Cohen O."/>
            <person name="Gilbert J.A."/>
            <person name="Pupko T."/>
            <person name="Shuman H.A."/>
            <person name="Segal G."/>
        </authorList>
    </citation>
    <scope>NUCLEOTIDE SEQUENCE [LARGE SCALE GENOMIC DNA]</scope>
    <source>
        <strain evidence="1 2">WIGA</strain>
    </source>
</reference>
<organism evidence="1 2">
    <name type="scientific">Legionella bozemanae</name>
    <name type="common">Fluoribacter bozemanae</name>
    <dbReference type="NCBI Taxonomy" id="447"/>
    <lineage>
        <taxon>Bacteria</taxon>
        <taxon>Pseudomonadati</taxon>
        <taxon>Pseudomonadota</taxon>
        <taxon>Gammaproteobacteria</taxon>
        <taxon>Legionellales</taxon>
        <taxon>Legionellaceae</taxon>
        <taxon>Legionella</taxon>
    </lineage>
</organism>
<dbReference type="PANTHER" id="PTHR37285">
    <property type="entry name" value="SPORE WALL MATURATION PROTEIN DIT1"/>
    <property type="match status" value="1"/>
</dbReference>
<dbReference type="OrthoDB" id="860574at2"/>
<protein>
    <submittedName>
        <fullName evidence="1">Pyoverdine biosynthesis protein PvcA</fullName>
    </submittedName>
</protein>
<dbReference type="Pfam" id="PF05141">
    <property type="entry name" value="DIT1_PvcA"/>
    <property type="match status" value="1"/>
</dbReference>
<dbReference type="STRING" id="447.Lboz_0814"/>
<accession>A0A0W0RX25</accession>
<proteinExistence type="predicted"/>
<name>A0A0W0RX25_LEGBO</name>
<gene>
    <name evidence="1" type="ORF">Lboz_0814</name>
</gene>
<evidence type="ECO:0000313" key="2">
    <source>
        <dbReference type="Proteomes" id="UP000054695"/>
    </source>
</evidence>
<comment type="caution">
    <text evidence="1">The sequence shown here is derived from an EMBL/GenBank/DDBJ whole genome shotgun (WGS) entry which is preliminary data.</text>
</comment>
<dbReference type="AlphaFoldDB" id="A0A0W0RX25"/>
<evidence type="ECO:0000313" key="1">
    <source>
        <dbReference type="EMBL" id="KTC75558.1"/>
    </source>
</evidence>
<dbReference type="PATRIC" id="fig|447.4.peg.881"/>
<sequence length="310" mass="35621">MSMRSVQKTTTALLNLLFNQRRVSELTEKQCSGILCPECTRHPQQKIQQAVTEQRILTLILPAFPAKSANRQKTLSEKPDRGEIIGLSNLNQLCQSMQEVYPVGVKLIICSDGRVFNDLVLVNDLHVDVYQKGIQHIIADYQLNHLATFSLDDVYPYHNYQIMRESLMIEFGQSLGELKKHIATAQSARYQFNGIHRFIVEDQLALKPGQTKNRIRQEAKHIAYEVIRRSNAWSQLLAHYFPQSVRLSIHPQPCGSEKMGIHFLPVTNRWSTPWHSVLLKNAQGWQLVKREDAERLGARLNDDHYVLEAC</sequence>